<dbReference type="Proteomes" id="UP001244640">
    <property type="component" value="Unassembled WGS sequence"/>
</dbReference>
<gene>
    <name evidence="2" type="ORF">QE382_002558</name>
</gene>
<feature type="compositionally biased region" description="Polar residues" evidence="1">
    <location>
        <begin position="22"/>
        <end position="36"/>
    </location>
</feature>
<proteinExistence type="predicted"/>
<evidence type="ECO:0000313" key="2">
    <source>
        <dbReference type="EMBL" id="MDQ1150574.1"/>
    </source>
</evidence>
<evidence type="ECO:0000313" key="3">
    <source>
        <dbReference type="Proteomes" id="UP001244640"/>
    </source>
</evidence>
<dbReference type="RefSeq" id="WP_307186193.1">
    <property type="nucleotide sequence ID" value="NZ_JAUTBA010000001.1"/>
</dbReference>
<organism evidence="2 3">
    <name type="scientific">Sphingobacterium zeae</name>
    <dbReference type="NCBI Taxonomy" id="1776859"/>
    <lineage>
        <taxon>Bacteria</taxon>
        <taxon>Pseudomonadati</taxon>
        <taxon>Bacteroidota</taxon>
        <taxon>Sphingobacteriia</taxon>
        <taxon>Sphingobacteriales</taxon>
        <taxon>Sphingobacteriaceae</taxon>
        <taxon>Sphingobacterium</taxon>
    </lineage>
</organism>
<evidence type="ECO:0000256" key="1">
    <source>
        <dbReference type="SAM" id="MobiDB-lite"/>
    </source>
</evidence>
<reference evidence="2 3" key="1">
    <citation type="submission" date="2023-07" db="EMBL/GenBank/DDBJ databases">
        <title>Functional and genomic diversity of the sorghum phyllosphere microbiome.</title>
        <authorList>
            <person name="Shade A."/>
        </authorList>
    </citation>
    <scope>NUCLEOTIDE SEQUENCE [LARGE SCALE GENOMIC DNA]</scope>
    <source>
        <strain evidence="2 3">SORGH_AS_0892</strain>
    </source>
</reference>
<accession>A0ABU0U6L7</accession>
<feature type="compositionally biased region" description="Basic residues" evidence="1">
    <location>
        <begin position="8"/>
        <end position="21"/>
    </location>
</feature>
<dbReference type="EMBL" id="JAUTBA010000001">
    <property type="protein sequence ID" value="MDQ1150574.1"/>
    <property type="molecule type" value="Genomic_DNA"/>
</dbReference>
<protein>
    <submittedName>
        <fullName evidence="2">Uncharacterized protein</fullName>
    </submittedName>
</protein>
<name>A0ABU0U6L7_9SPHI</name>
<keyword evidence="3" id="KW-1185">Reference proteome</keyword>
<comment type="caution">
    <text evidence="2">The sequence shown here is derived from an EMBL/GenBank/DDBJ whole genome shotgun (WGS) entry which is preliminary data.</text>
</comment>
<feature type="region of interest" description="Disordered" evidence="1">
    <location>
        <begin position="1"/>
        <end position="36"/>
    </location>
</feature>
<sequence>MGLFSNSKKGKGSHPFFHKGSKTNSNAIQSGSGSDSPNIQQCMLFIKHYDILTILRDILMPHNQN</sequence>